<dbReference type="EMBL" id="CDHK01000011">
    <property type="protein sequence ID" value="CEJ61578.1"/>
    <property type="molecule type" value="Genomic_DNA"/>
</dbReference>
<dbReference type="Proteomes" id="UP000042958">
    <property type="component" value="Unassembled WGS sequence"/>
</dbReference>
<gene>
    <name evidence="1" type="ORF">PMG11_10108</name>
</gene>
<name>A0A0F7TY45_PENBI</name>
<evidence type="ECO:0000313" key="1">
    <source>
        <dbReference type="EMBL" id="CEJ61578.1"/>
    </source>
</evidence>
<protein>
    <submittedName>
        <fullName evidence="1">Uncharacterized protein</fullName>
    </submittedName>
</protein>
<proteinExistence type="predicted"/>
<evidence type="ECO:0000313" key="2">
    <source>
        <dbReference type="Proteomes" id="UP000042958"/>
    </source>
</evidence>
<keyword evidence="2" id="KW-1185">Reference proteome</keyword>
<reference evidence="2" key="1">
    <citation type="journal article" date="2015" name="Genome Announc.">
        <title>Draft genome sequence of the fungus Penicillium brasilianum MG11.</title>
        <authorList>
            <person name="Horn F."/>
            <person name="Linde J."/>
            <person name="Mattern D.J."/>
            <person name="Walther G."/>
            <person name="Guthke R."/>
            <person name="Brakhage A.A."/>
            <person name="Valiante V."/>
        </authorList>
    </citation>
    <scope>NUCLEOTIDE SEQUENCE [LARGE SCALE GENOMIC DNA]</scope>
    <source>
        <strain evidence="2">MG11</strain>
    </source>
</reference>
<sequence length="95" mass="10891">MGIAKYGLYDLSFRLDVLDTRGQQELNDFMIYGLKQPSEVVLKDENRVAQVKGKYFFWGGYFDVARTAEAVASQMGIDWQATGYEVANYKLDDNF</sequence>
<dbReference type="AlphaFoldDB" id="A0A0F7TY45"/>
<accession>A0A0F7TY45</accession>
<organism evidence="1 2">
    <name type="scientific">Penicillium brasilianum</name>
    <dbReference type="NCBI Taxonomy" id="104259"/>
    <lineage>
        <taxon>Eukaryota</taxon>
        <taxon>Fungi</taxon>
        <taxon>Dikarya</taxon>
        <taxon>Ascomycota</taxon>
        <taxon>Pezizomycotina</taxon>
        <taxon>Eurotiomycetes</taxon>
        <taxon>Eurotiomycetidae</taxon>
        <taxon>Eurotiales</taxon>
        <taxon>Aspergillaceae</taxon>
        <taxon>Penicillium</taxon>
    </lineage>
</organism>